<dbReference type="InParanoid" id="F2UN18"/>
<name>F2UN18_SALR5</name>
<dbReference type="EMBL" id="GL832983">
    <property type="protein sequence ID" value="EGD78517.1"/>
    <property type="molecule type" value="Genomic_DNA"/>
</dbReference>
<feature type="compositionally biased region" description="Acidic residues" evidence="1">
    <location>
        <begin position="310"/>
        <end position="320"/>
    </location>
</feature>
<dbReference type="GeneID" id="16070011"/>
<sequence>MRGYARILTSVRRASNSLRRDVTREEAVKLAKTMANKFVEKNAKFFKKRSDSHLHPSMTKVLGPIWHFMEEHNYKEVMFHLSKNKDARAHDWKAVIDHIWETAEYAQVDIRFSAHAIKSRAQVLTSALKKPKRIPGEAAIYALQKLGAEDGVHASVLLRHFLANPTITSDQGALSLTERQLLVEGALQGLKASARAVVDLWETPLLHDHLQGMGRGRMHPSVYSHLEAKTGARMDTANDNVLYDAGYTLLDFVRPSQVVGAPPPVPGKEFDTSFEALTGMRFNVDAFVNGDRATALAAIVDGVTTRADGDGDGDGDDSTDDGNGAGAGAGAGDMSAEFELFSESRALHQLFLRKLHALAPRWRGTLDPFASTPLHEQRQAFVNHVYRLSVVEVALQRMRARGDLTPDATKAKQLADRLYTALRNVDPFTPMRVVWKLAGMDATGGDDTTGAAPAGDDVSGDGVDTVDQLAREEAMASFLMQQGHTSDAARRDADHKYMMATRGLRFTTAVPASTGSGTVGAASVAGAVATEHYADGDVDVDALLLRNALLYAKGKDDPEETLMQVEIDHMTATLKRTSEAVRFLTAATALNPSLAMRDATAAVRRLTVLHALYGARAAGGAATALPDRRHRLAQHFGMDIANLVDAVALYVDQNHKAKDLINKLAQVRLRNTSATAAIASSPASRLQQTAAVQIKGGRNVNDTTKGSVKGASNLADGLLLAEETLGGAVNSVASGKGRDASVVSLMTAVAMQPAFNAMNAMSAASAVSGAWSQSSGLSTLLAEFDTALTASVHVDVKKAVADINAARVHADRQSAATFAAALVAAADGDTSFLPITSVSQALSSSRSALSSAVAAHPSIARIPALCAALNAPAHASPREFGLPPSALVAQTTADTDWTRFAREHPAQAAQVLLTLRHIATCFTAMEDSTNTAAATAAVVGAPENTDAATRMRAAALAGDAQADAELSALVAAHPAIASQLLAKMDNRLSDPFAAAFAAIAADNSAFDAFLGQAATSAPVQRRLLELIASIPSIESAAKRDLDAAALTSAIEAALQSPNENEKTSQLLALLASDDIMAATDAATLEDAIVTGVANMLGDASCVPPFVRSDSPAVMGTPQHPRAHFSSTGEYVGKHDMSKGHTFHTLDDVDASVDELADGFAASPDANLTHVPAMSYSPPTAVPTADQYAFLLASLKGRFAQPTAGPLSRLDFVGDVVQSAVDAFAAFCEAEGIVTADDAAALKKRGVMGALTGENVPQLTSEQRAAYAKTIGLEGLTADDAVGIAAALRGETSLSTKAYDEQAAAWYHAANSEALLAMIRGWLFAARFDVPFRLSEDMHNYGVYNETSAVDEKAEAEERFWMALMDVLASMRVHDIPANANHMHELISAFSARRDLTKALELLSEARANDVPLRTATVLEAASILQAVEDRLSVEEHTAIVSTLFKTWIAGDGMTHDLPSNMIDLHLALTSDRLPEEWTEFVLASCFDKCGNDDWVVTQVVQRLKYDSRLFSATAAMTCEQLAGLCEDDDHPGPVLIHAYVAKCIAENNQDKLQSALSCAMKHSVVIDPNMRAACLQLLSTHNRRVAMQLFEVMDREFAESPAHALVA</sequence>
<reference evidence="2" key="1">
    <citation type="submission" date="2009-08" db="EMBL/GenBank/DDBJ databases">
        <title>Annotation of Salpingoeca rosetta.</title>
        <authorList>
            <consortium name="The Broad Institute Genome Sequencing Platform"/>
            <person name="Russ C."/>
            <person name="Cuomo C."/>
            <person name="Burger G."/>
            <person name="Gray M.W."/>
            <person name="Holland P.W.H."/>
            <person name="King N."/>
            <person name="Lang F.B.F."/>
            <person name="Roger A.J."/>
            <person name="Ruiz-Trillo I."/>
            <person name="Young S.K."/>
            <person name="Zeng Q."/>
            <person name="Gargeya S."/>
            <person name="Alvarado L."/>
            <person name="Berlin A."/>
            <person name="Chapman S.B."/>
            <person name="Chen Z."/>
            <person name="Freedman E."/>
            <person name="Gellesch M."/>
            <person name="Goldberg J."/>
            <person name="Griggs A."/>
            <person name="Gujja S."/>
            <person name="Heilman E."/>
            <person name="Heiman D."/>
            <person name="Howarth C."/>
            <person name="Mehta T."/>
            <person name="Neiman D."/>
            <person name="Pearson M."/>
            <person name="Roberts A."/>
            <person name="Saif S."/>
            <person name="Shea T."/>
            <person name="Shenoy N."/>
            <person name="Sisk P."/>
            <person name="Stolte C."/>
            <person name="Sykes S."/>
            <person name="White J."/>
            <person name="Yandava C."/>
            <person name="Haas B."/>
            <person name="Nusbaum C."/>
            <person name="Birren B."/>
        </authorList>
    </citation>
    <scope>NUCLEOTIDE SEQUENCE [LARGE SCALE GENOMIC DNA]</scope>
    <source>
        <strain evidence="2">ATCC 50818</strain>
    </source>
</reference>
<accession>F2UN18</accession>
<protein>
    <submittedName>
        <fullName evidence="2">Uncharacterized protein</fullName>
    </submittedName>
</protein>
<evidence type="ECO:0000313" key="3">
    <source>
        <dbReference type="Proteomes" id="UP000007799"/>
    </source>
</evidence>
<feature type="region of interest" description="Disordered" evidence="1">
    <location>
        <begin position="304"/>
        <end position="329"/>
    </location>
</feature>
<keyword evidence="3" id="KW-1185">Reference proteome</keyword>
<dbReference type="Proteomes" id="UP000007799">
    <property type="component" value="Unassembled WGS sequence"/>
</dbReference>
<evidence type="ECO:0000313" key="2">
    <source>
        <dbReference type="EMBL" id="EGD78517.1"/>
    </source>
</evidence>
<dbReference type="RefSeq" id="XP_004989466.1">
    <property type="nucleotide sequence ID" value="XM_004989409.1"/>
</dbReference>
<gene>
    <name evidence="2" type="ORF">PTSG_09215</name>
</gene>
<evidence type="ECO:0000256" key="1">
    <source>
        <dbReference type="SAM" id="MobiDB-lite"/>
    </source>
</evidence>
<organism evidence="3">
    <name type="scientific">Salpingoeca rosetta (strain ATCC 50818 / BSB-021)</name>
    <dbReference type="NCBI Taxonomy" id="946362"/>
    <lineage>
        <taxon>Eukaryota</taxon>
        <taxon>Choanoflagellata</taxon>
        <taxon>Craspedida</taxon>
        <taxon>Salpingoecidae</taxon>
        <taxon>Salpingoeca</taxon>
    </lineage>
</organism>
<proteinExistence type="predicted"/>
<dbReference type="KEGG" id="sre:PTSG_09215"/>